<comment type="caution">
    <text evidence="1">The sequence shown here is derived from an EMBL/GenBank/DDBJ whole genome shotgun (WGS) entry which is preliminary data.</text>
</comment>
<accession>A0ACB9ADB2</accession>
<evidence type="ECO:0000313" key="2">
    <source>
        <dbReference type="Proteomes" id="UP001055879"/>
    </source>
</evidence>
<keyword evidence="2" id="KW-1185">Reference proteome</keyword>
<dbReference type="EMBL" id="CM042054">
    <property type="protein sequence ID" value="KAI3707343.1"/>
    <property type="molecule type" value="Genomic_DNA"/>
</dbReference>
<gene>
    <name evidence="1" type="ORF">L6452_25784</name>
</gene>
<reference evidence="2" key="1">
    <citation type="journal article" date="2022" name="Mol. Ecol. Resour.">
        <title>The genomes of chicory, endive, great burdock and yacon provide insights into Asteraceae palaeo-polyploidization history and plant inulin production.</title>
        <authorList>
            <person name="Fan W."/>
            <person name="Wang S."/>
            <person name="Wang H."/>
            <person name="Wang A."/>
            <person name="Jiang F."/>
            <person name="Liu H."/>
            <person name="Zhao H."/>
            <person name="Xu D."/>
            <person name="Zhang Y."/>
        </authorList>
    </citation>
    <scope>NUCLEOTIDE SEQUENCE [LARGE SCALE GENOMIC DNA]</scope>
    <source>
        <strain evidence="2">cv. Niubang</strain>
    </source>
</reference>
<dbReference type="Proteomes" id="UP001055879">
    <property type="component" value="Linkage Group LG08"/>
</dbReference>
<protein>
    <submittedName>
        <fullName evidence="1">Uncharacterized protein</fullName>
    </submittedName>
</protein>
<evidence type="ECO:0000313" key="1">
    <source>
        <dbReference type="EMBL" id="KAI3707343.1"/>
    </source>
</evidence>
<sequence>MMLFAPVFPLKSGVHVINVYNQRYESAAAFWPHVHTRILASLLISQILLLGLLSTKKAANSTPLLVVLPVLTITFHKYCKHRFEPAFRKYPLEEAVEDTQDEASESETNLKSYLCEAYLHLVLRSFEEIELVEVNNRAHIPSQLATEPVSASHSHEASPNVQHLEVVVEQHEVVYKKH</sequence>
<name>A0ACB9ADB2_ARCLA</name>
<reference evidence="1 2" key="2">
    <citation type="journal article" date="2022" name="Mol. Ecol. Resour.">
        <title>The genomes of chicory, endive, great burdock and yacon provide insights into Asteraceae paleo-polyploidization history and plant inulin production.</title>
        <authorList>
            <person name="Fan W."/>
            <person name="Wang S."/>
            <person name="Wang H."/>
            <person name="Wang A."/>
            <person name="Jiang F."/>
            <person name="Liu H."/>
            <person name="Zhao H."/>
            <person name="Xu D."/>
            <person name="Zhang Y."/>
        </authorList>
    </citation>
    <scope>NUCLEOTIDE SEQUENCE [LARGE SCALE GENOMIC DNA]</scope>
    <source>
        <strain evidence="2">cv. Niubang</strain>
    </source>
</reference>
<proteinExistence type="predicted"/>
<organism evidence="1 2">
    <name type="scientific">Arctium lappa</name>
    <name type="common">Greater burdock</name>
    <name type="synonym">Lappa major</name>
    <dbReference type="NCBI Taxonomy" id="4217"/>
    <lineage>
        <taxon>Eukaryota</taxon>
        <taxon>Viridiplantae</taxon>
        <taxon>Streptophyta</taxon>
        <taxon>Embryophyta</taxon>
        <taxon>Tracheophyta</taxon>
        <taxon>Spermatophyta</taxon>
        <taxon>Magnoliopsida</taxon>
        <taxon>eudicotyledons</taxon>
        <taxon>Gunneridae</taxon>
        <taxon>Pentapetalae</taxon>
        <taxon>asterids</taxon>
        <taxon>campanulids</taxon>
        <taxon>Asterales</taxon>
        <taxon>Asteraceae</taxon>
        <taxon>Carduoideae</taxon>
        <taxon>Cardueae</taxon>
        <taxon>Arctiinae</taxon>
        <taxon>Arctium</taxon>
    </lineage>
</organism>